<dbReference type="EMBL" id="CP022310">
    <property type="protein sequence ID" value="QDI71401.1"/>
    <property type="molecule type" value="Genomic_DNA"/>
</dbReference>
<dbReference type="AlphaFoldDB" id="A0A0N9LFM9"/>
<evidence type="ECO:0000259" key="4">
    <source>
        <dbReference type="PROSITE" id="PS52004"/>
    </source>
</evidence>
<dbReference type="SMART" id="SM00825">
    <property type="entry name" value="PKS_KS"/>
    <property type="match status" value="1"/>
</dbReference>
<reference evidence="7 8" key="2">
    <citation type="submission" date="2017-07" db="EMBL/GenBank/DDBJ databases">
        <title>The Complete Genome of Streptomyces asterosporus-ZSY.</title>
        <authorList>
            <person name="Zhang S."/>
        </authorList>
    </citation>
    <scope>NUCLEOTIDE SEQUENCE [LARGE SCALE GENOMIC DNA]</scope>
    <source>
        <strain evidence="7 8">DSM 41452</strain>
    </source>
</reference>
<feature type="domain" description="Ketosynthase family 3 (KS3)" evidence="4">
    <location>
        <begin position="1"/>
        <end position="378"/>
    </location>
</feature>
<keyword evidence="2 3" id="KW-0808">Transferase</keyword>
<organism evidence="5">
    <name type="scientific">Streptomyces calvus</name>
    <dbReference type="NCBI Taxonomy" id="67282"/>
    <lineage>
        <taxon>Bacteria</taxon>
        <taxon>Bacillati</taxon>
        <taxon>Actinomycetota</taxon>
        <taxon>Actinomycetes</taxon>
        <taxon>Kitasatosporales</taxon>
        <taxon>Streptomycetaceae</taxon>
        <taxon>Streptomyces</taxon>
    </lineage>
</organism>
<dbReference type="Proteomes" id="UP000530412">
    <property type="component" value="Unassembled WGS sequence"/>
</dbReference>
<evidence type="ECO:0000313" key="6">
    <source>
        <dbReference type="EMBL" id="MBA8943011.1"/>
    </source>
</evidence>
<comment type="similarity">
    <text evidence="1 3">Belongs to the thiolase-like superfamily. Beta-ketoacyl-ACP synthases family.</text>
</comment>
<dbReference type="EMBL" id="KT362217">
    <property type="protein sequence ID" value="ALG65305.1"/>
    <property type="molecule type" value="Genomic_DNA"/>
</dbReference>
<dbReference type="OrthoDB" id="9808669at2"/>
<keyword evidence="6" id="KW-0012">Acyltransferase</keyword>
<proteinExistence type="inferred from homology"/>
<evidence type="ECO:0000256" key="1">
    <source>
        <dbReference type="ARBA" id="ARBA00008467"/>
    </source>
</evidence>
<dbReference type="EMBL" id="JACJIE010000002">
    <property type="protein sequence ID" value="MBA8943011.1"/>
    <property type="molecule type" value="Genomic_DNA"/>
</dbReference>
<dbReference type="InterPro" id="IPR000794">
    <property type="entry name" value="Beta-ketoacyl_synthase"/>
</dbReference>
<evidence type="ECO:0000313" key="5">
    <source>
        <dbReference type="EMBL" id="ALG65305.1"/>
    </source>
</evidence>
<evidence type="ECO:0000313" key="9">
    <source>
        <dbReference type="Proteomes" id="UP000530412"/>
    </source>
</evidence>
<protein>
    <submittedName>
        <fullName evidence="7">3-oxoacyl-ACP synthase</fullName>
    </submittedName>
    <submittedName>
        <fullName evidence="6">3-oxoacyl-[acyl-carrier-protein] synthase II</fullName>
        <ecNumber evidence="6">2.3.1.179</ecNumber>
    </submittedName>
    <submittedName>
        <fullName evidence="5">Cal31</fullName>
    </submittedName>
</protein>
<dbReference type="InterPro" id="IPR014030">
    <property type="entry name" value="Ketoacyl_synth_N"/>
</dbReference>
<accession>A0A0N9LFM9</accession>
<dbReference type="PANTHER" id="PTHR11712">
    <property type="entry name" value="POLYKETIDE SYNTHASE-RELATED"/>
    <property type="match status" value="1"/>
</dbReference>
<gene>
    <name evidence="5" type="primary">cal31</name>
    <name evidence="7" type="ORF">CD934_24015</name>
    <name evidence="6" type="ORF">FHS33_001405</name>
</gene>
<dbReference type="Pfam" id="PF00109">
    <property type="entry name" value="ketoacyl-synt"/>
    <property type="match status" value="1"/>
</dbReference>
<dbReference type="InterPro" id="IPR016039">
    <property type="entry name" value="Thiolase-like"/>
</dbReference>
<keyword evidence="8" id="KW-1185">Reference proteome</keyword>
<accession>A0A514JVN3</accession>
<evidence type="ECO:0000313" key="7">
    <source>
        <dbReference type="EMBL" id="QDI71401.1"/>
    </source>
</evidence>
<dbReference type="EC" id="2.3.1.179" evidence="6"/>
<dbReference type="Proteomes" id="UP000316215">
    <property type="component" value="Chromosome"/>
</dbReference>
<dbReference type="InterPro" id="IPR020841">
    <property type="entry name" value="PKS_Beta-ketoAc_synthase_dom"/>
</dbReference>
<evidence type="ECO:0000313" key="8">
    <source>
        <dbReference type="Proteomes" id="UP000316215"/>
    </source>
</evidence>
<dbReference type="SUPFAM" id="SSF53901">
    <property type="entry name" value="Thiolase-like"/>
    <property type="match status" value="2"/>
</dbReference>
<dbReference type="GO" id="GO:0005829">
    <property type="term" value="C:cytosol"/>
    <property type="evidence" value="ECO:0007669"/>
    <property type="project" value="TreeGrafter"/>
</dbReference>
<dbReference type="Pfam" id="PF02801">
    <property type="entry name" value="Ketoacyl-synt_C"/>
    <property type="match status" value="1"/>
</dbReference>
<sequence length="379" mass="39550">MRVPIIGVGAVASVGRDADEIFANLCAGRGGLGPMRGFDGERYNGKQLFEIDDRPEPGADRPLRATEFLLDAVAQAAADAGLGDDLSGVPVLVGTGLRELRSAELWWRDGAPFGADRLHFGTALRERFGTADTLTVSNACSASLYTLALGADLLALGEADTVIVAGVDSITESMHGLADRVQPNPPTALRTLDVNRRGTILGDGAAAVVLRGEQVRWPGGRLWGKLRGVGMTCDAKHPTAPDPVQVAEAMRQAHRLAGTRPEDIDMVLLHGTGTPLNDLVEITAYGEVFGEAAGRPVLTGIKPMTGHTSGSAGLMSLVTTLQVMATGKVPPLVNLEQPIEEAAGLRLVRGQEAKHEVGLAQVHGFGFGGVNAVAIVEGS</sequence>
<dbReference type="GO" id="GO:0006633">
    <property type="term" value="P:fatty acid biosynthetic process"/>
    <property type="evidence" value="ECO:0007669"/>
    <property type="project" value="TreeGrafter"/>
</dbReference>
<evidence type="ECO:0000256" key="2">
    <source>
        <dbReference type="ARBA" id="ARBA00022679"/>
    </source>
</evidence>
<dbReference type="KEGG" id="sast:CD934_24015"/>
<dbReference type="Gene3D" id="3.40.47.10">
    <property type="match status" value="1"/>
</dbReference>
<dbReference type="RefSeq" id="WP_142195684.1">
    <property type="nucleotide sequence ID" value="NZ_BMSU01000001.1"/>
</dbReference>
<dbReference type="PANTHER" id="PTHR11712:SF336">
    <property type="entry name" value="3-OXOACYL-[ACYL-CARRIER-PROTEIN] SYNTHASE, MITOCHONDRIAL"/>
    <property type="match status" value="1"/>
</dbReference>
<dbReference type="PROSITE" id="PS52004">
    <property type="entry name" value="KS3_2"/>
    <property type="match status" value="1"/>
</dbReference>
<dbReference type="InterPro" id="IPR014031">
    <property type="entry name" value="Ketoacyl_synth_C"/>
</dbReference>
<reference evidence="5" key="1">
    <citation type="journal article" date="2015" name="Nat. Commun.">
        <title>An automated Genomes-to-Natural Products platform (GNP) for the discovery of modular natural products.</title>
        <authorList>
            <person name="Johnston C.W."/>
            <person name="Skinnider M.A."/>
            <person name="Wyatt M.A."/>
            <person name="Li X."/>
            <person name="Ranieri M.R."/>
            <person name="Yang L."/>
            <person name="Zechel D.L."/>
            <person name="Ma B."/>
            <person name="Magarvey N.A."/>
        </authorList>
    </citation>
    <scope>NUCLEOTIDE SEQUENCE</scope>
    <source>
        <strain evidence="5">ATCC 13382</strain>
    </source>
</reference>
<reference evidence="6 9" key="3">
    <citation type="submission" date="2020-08" db="EMBL/GenBank/DDBJ databases">
        <title>Genomic Encyclopedia of Type Strains, Phase III (KMG-III): the genomes of soil and plant-associated and newly described type strains.</title>
        <authorList>
            <person name="Whitman W."/>
        </authorList>
    </citation>
    <scope>NUCLEOTIDE SEQUENCE [LARGE SCALE GENOMIC DNA]</scope>
    <source>
        <strain evidence="6 9">CECT 3271</strain>
    </source>
</reference>
<dbReference type="GO" id="GO:0004315">
    <property type="term" value="F:3-oxoacyl-[acyl-carrier-protein] synthase activity"/>
    <property type="evidence" value="ECO:0007669"/>
    <property type="project" value="UniProtKB-EC"/>
</dbReference>
<accession>A0A7W3MAU9</accession>
<evidence type="ECO:0000256" key="3">
    <source>
        <dbReference type="RuleBase" id="RU003694"/>
    </source>
</evidence>
<name>A0A0N9LFM9_9ACTN</name>